<organism evidence="1 2">
    <name type="scientific">Pedobacter hartonius</name>
    <dbReference type="NCBI Taxonomy" id="425514"/>
    <lineage>
        <taxon>Bacteria</taxon>
        <taxon>Pseudomonadati</taxon>
        <taxon>Bacteroidota</taxon>
        <taxon>Sphingobacteriia</taxon>
        <taxon>Sphingobacteriales</taxon>
        <taxon>Sphingobacteriaceae</taxon>
        <taxon>Pedobacter</taxon>
    </lineage>
</organism>
<evidence type="ECO:0000313" key="2">
    <source>
        <dbReference type="Proteomes" id="UP000198850"/>
    </source>
</evidence>
<protein>
    <submittedName>
        <fullName evidence="1">Uncharacterized protein</fullName>
    </submittedName>
</protein>
<name>A0A1H4H1T2_9SPHI</name>
<dbReference type="AlphaFoldDB" id="A0A1H4H1T2"/>
<dbReference type="EMBL" id="FNRA01000012">
    <property type="protein sequence ID" value="SEB14962.1"/>
    <property type="molecule type" value="Genomic_DNA"/>
</dbReference>
<gene>
    <name evidence="1" type="ORF">SAMN05443550_11292</name>
</gene>
<proteinExistence type="predicted"/>
<reference evidence="1 2" key="1">
    <citation type="submission" date="2016-10" db="EMBL/GenBank/DDBJ databases">
        <authorList>
            <person name="de Groot N.N."/>
        </authorList>
    </citation>
    <scope>NUCLEOTIDE SEQUENCE [LARGE SCALE GENOMIC DNA]</scope>
    <source>
        <strain evidence="1 2">DSM 19033</strain>
    </source>
</reference>
<sequence>MVGKSSNCPRISVKMFDHTTGSLPVKYNQFGESFQFLNLLTEYLTHRMRNYANFENL</sequence>
<accession>A0A1H4H1T2</accession>
<keyword evidence="2" id="KW-1185">Reference proteome</keyword>
<evidence type="ECO:0000313" key="1">
    <source>
        <dbReference type="EMBL" id="SEB14962.1"/>
    </source>
</evidence>
<dbReference type="Proteomes" id="UP000198850">
    <property type="component" value="Unassembled WGS sequence"/>
</dbReference>